<dbReference type="NCBIfam" id="NF038153">
    <property type="entry name" value="lant_leader_L1a"/>
    <property type="match status" value="1"/>
</dbReference>
<dbReference type="InterPro" id="IPR058238">
    <property type="entry name" value="Lant_leader_dom"/>
</dbReference>
<dbReference type="Proteomes" id="UP000240572">
    <property type="component" value="Unassembled WGS sequence"/>
</dbReference>
<dbReference type="OrthoDB" id="679924at2"/>
<dbReference type="EMBL" id="PYGD01000001">
    <property type="protein sequence ID" value="PSK94720.1"/>
    <property type="molecule type" value="Genomic_DNA"/>
</dbReference>
<sequence length="67" mass="7399">MKKRKVAFGKKLFLDKGTIAALHTGQQRAVVGGDLYTDRVYCVYTRYQTNCNKCPANTLEGPGGQCN</sequence>
<gene>
    <name evidence="1" type="ORF">B0I18_101880</name>
</gene>
<dbReference type="RefSeq" id="WP_106521408.1">
    <property type="nucleotide sequence ID" value="NZ_PYGD01000001.1"/>
</dbReference>
<evidence type="ECO:0000313" key="1">
    <source>
        <dbReference type="EMBL" id="PSK94720.1"/>
    </source>
</evidence>
<proteinExistence type="predicted"/>
<keyword evidence="2" id="KW-1185">Reference proteome</keyword>
<name>A0A2P8DBX1_9BACT</name>
<protein>
    <submittedName>
        <fullName evidence="1">Uncharacterized protein</fullName>
    </submittedName>
</protein>
<dbReference type="AlphaFoldDB" id="A0A2P8DBX1"/>
<evidence type="ECO:0000313" key="2">
    <source>
        <dbReference type="Proteomes" id="UP000240572"/>
    </source>
</evidence>
<reference evidence="1 2" key="1">
    <citation type="submission" date="2018-03" db="EMBL/GenBank/DDBJ databases">
        <title>Genomic Encyclopedia of Type Strains, Phase III (KMG-III): the genomes of soil and plant-associated and newly described type strains.</title>
        <authorList>
            <person name="Whitman W."/>
        </authorList>
    </citation>
    <scope>NUCLEOTIDE SEQUENCE [LARGE SCALE GENOMIC DNA]</scope>
    <source>
        <strain evidence="1 2">CGMCC 1.12700</strain>
    </source>
</reference>
<comment type="caution">
    <text evidence="1">The sequence shown here is derived from an EMBL/GenBank/DDBJ whole genome shotgun (WGS) entry which is preliminary data.</text>
</comment>
<accession>A0A2P8DBX1</accession>
<organism evidence="1 2">
    <name type="scientific">Taibaiella chishuiensis</name>
    <dbReference type="NCBI Taxonomy" id="1434707"/>
    <lineage>
        <taxon>Bacteria</taxon>
        <taxon>Pseudomonadati</taxon>
        <taxon>Bacteroidota</taxon>
        <taxon>Chitinophagia</taxon>
        <taxon>Chitinophagales</taxon>
        <taxon>Chitinophagaceae</taxon>
        <taxon>Taibaiella</taxon>
    </lineage>
</organism>